<dbReference type="SUPFAM" id="SSF50129">
    <property type="entry name" value="GroES-like"/>
    <property type="match status" value="1"/>
</dbReference>
<keyword evidence="3" id="KW-1185">Reference proteome</keyword>
<dbReference type="InterPro" id="IPR036291">
    <property type="entry name" value="NAD(P)-bd_dom_sf"/>
</dbReference>
<dbReference type="CDD" id="cd08276">
    <property type="entry name" value="MDR7"/>
    <property type="match status" value="1"/>
</dbReference>
<dbReference type="PANTHER" id="PTHR45033">
    <property type="match status" value="1"/>
</dbReference>
<sequence length="343" mass="36550">MATAKHYVLPTIGSYKNLVIENVQIPEPKASEVLVKVHAVSLQYADLLIASGQYPVSPSGSLVPCSDMAGEVVAVGGDVKRWKVGDRVCANFTTDHLQGDPTPETQKTSMGGHNPAVLTEYRTFPALSLVNIPEHLSYVEASTLLCAALTAYNALYGARPSKAGDYVLILGTGGVSIFGLQFAIASGATVIATSSSDEKLKIAAKLGAKHVINYKKNPKWDEEVLRITKGTGVDHVIEVGGPGTIPLSINSTRMGGYIHLIGLVAQESKETNLVQLILKAVSIRGIQIGSVAQFADMNKLIEANPEATRPVVDKVFPFEKAVLAYEHLESQTHVGKVVIQVAN</sequence>
<dbReference type="Gene3D" id="3.90.180.10">
    <property type="entry name" value="Medium-chain alcohol dehydrogenases, catalytic domain"/>
    <property type="match status" value="1"/>
</dbReference>
<organism evidence="2 3">
    <name type="scientific">Amanita thiersii Skay4041</name>
    <dbReference type="NCBI Taxonomy" id="703135"/>
    <lineage>
        <taxon>Eukaryota</taxon>
        <taxon>Fungi</taxon>
        <taxon>Dikarya</taxon>
        <taxon>Basidiomycota</taxon>
        <taxon>Agaricomycotina</taxon>
        <taxon>Agaricomycetes</taxon>
        <taxon>Agaricomycetidae</taxon>
        <taxon>Agaricales</taxon>
        <taxon>Pluteineae</taxon>
        <taxon>Amanitaceae</taxon>
        <taxon>Amanita</taxon>
    </lineage>
</organism>
<dbReference type="STRING" id="703135.A0A2A9NBJ2"/>
<dbReference type="SMART" id="SM00829">
    <property type="entry name" value="PKS_ER"/>
    <property type="match status" value="1"/>
</dbReference>
<accession>A0A2A9NBJ2</accession>
<dbReference type="InterPro" id="IPR011032">
    <property type="entry name" value="GroES-like_sf"/>
</dbReference>
<name>A0A2A9NBJ2_9AGAR</name>
<dbReference type="InterPro" id="IPR020843">
    <property type="entry name" value="ER"/>
</dbReference>
<dbReference type="AlphaFoldDB" id="A0A2A9NBJ2"/>
<dbReference type="InterPro" id="IPR013154">
    <property type="entry name" value="ADH-like_N"/>
</dbReference>
<reference evidence="2 3" key="1">
    <citation type="submission" date="2014-02" db="EMBL/GenBank/DDBJ databases">
        <title>Transposable element dynamics among asymbiotic and ectomycorrhizal Amanita fungi.</title>
        <authorList>
            <consortium name="DOE Joint Genome Institute"/>
            <person name="Hess J."/>
            <person name="Skrede I."/>
            <person name="Wolfe B."/>
            <person name="LaButti K."/>
            <person name="Ohm R.A."/>
            <person name="Grigoriev I.V."/>
            <person name="Pringle A."/>
        </authorList>
    </citation>
    <scope>NUCLEOTIDE SEQUENCE [LARGE SCALE GENOMIC DNA]</scope>
    <source>
        <strain evidence="2 3">SKay4041</strain>
    </source>
</reference>
<dbReference type="Gene3D" id="3.40.50.720">
    <property type="entry name" value="NAD(P)-binding Rossmann-like Domain"/>
    <property type="match status" value="1"/>
</dbReference>
<dbReference type="InterPro" id="IPR052711">
    <property type="entry name" value="Zinc_ADH-like"/>
</dbReference>
<protein>
    <recommendedName>
        <fullName evidence="1">Enoyl reductase (ER) domain-containing protein</fullName>
    </recommendedName>
</protein>
<dbReference type="PANTHER" id="PTHR45033:SF2">
    <property type="entry name" value="ZINC-TYPE ALCOHOL DEHYDROGENASE-LIKE PROTEIN C1773.06C"/>
    <property type="match status" value="1"/>
</dbReference>
<dbReference type="Pfam" id="PF00107">
    <property type="entry name" value="ADH_zinc_N"/>
    <property type="match status" value="1"/>
</dbReference>
<gene>
    <name evidence="2" type="ORF">AMATHDRAFT_71370</name>
</gene>
<dbReference type="OrthoDB" id="9930022at2759"/>
<dbReference type="Pfam" id="PF08240">
    <property type="entry name" value="ADH_N"/>
    <property type="match status" value="1"/>
</dbReference>
<feature type="domain" description="Enoyl reductase (ER)" evidence="1">
    <location>
        <begin position="13"/>
        <end position="339"/>
    </location>
</feature>
<dbReference type="GO" id="GO:0016491">
    <property type="term" value="F:oxidoreductase activity"/>
    <property type="evidence" value="ECO:0007669"/>
    <property type="project" value="InterPro"/>
</dbReference>
<proteinExistence type="predicted"/>
<dbReference type="InterPro" id="IPR013149">
    <property type="entry name" value="ADH-like_C"/>
</dbReference>
<dbReference type="EMBL" id="KZ302326">
    <property type="protein sequence ID" value="PFH45627.1"/>
    <property type="molecule type" value="Genomic_DNA"/>
</dbReference>
<evidence type="ECO:0000313" key="3">
    <source>
        <dbReference type="Proteomes" id="UP000242287"/>
    </source>
</evidence>
<dbReference type="SUPFAM" id="SSF51735">
    <property type="entry name" value="NAD(P)-binding Rossmann-fold domains"/>
    <property type="match status" value="1"/>
</dbReference>
<dbReference type="Proteomes" id="UP000242287">
    <property type="component" value="Unassembled WGS sequence"/>
</dbReference>
<evidence type="ECO:0000313" key="2">
    <source>
        <dbReference type="EMBL" id="PFH45627.1"/>
    </source>
</evidence>
<evidence type="ECO:0000259" key="1">
    <source>
        <dbReference type="SMART" id="SM00829"/>
    </source>
</evidence>